<sequence>QHPRIYDFTIWLNDPSGLMPKTLAKSIVGESVLDLGCGTASLQTFLPKGVQYIGIDLNEDFLVFADKKSRGTFYKRCVIGDLSDLKADTVVLADVLHHVTPNHQKLIENAIKSARKKVIISACYEKEEGPFKQISEFIGRRIIDNDGLNGQREGAGWLKLDELLQFLVNNGATNFQKVMSHIHCEINK</sequence>
<dbReference type="InterPro" id="IPR029063">
    <property type="entry name" value="SAM-dependent_MTases_sf"/>
</dbReference>
<reference evidence="2" key="1">
    <citation type="journal article" date="2014" name="Front. Microbiol.">
        <title>High frequency of phylogenetically diverse reductive dehalogenase-homologous genes in deep subseafloor sedimentary metagenomes.</title>
        <authorList>
            <person name="Kawai M."/>
            <person name="Futagami T."/>
            <person name="Toyoda A."/>
            <person name="Takaki Y."/>
            <person name="Nishi S."/>
            <person name="Hori S."/>
            <person name="Arai W."/>
            <person name="Tsubouchi T."/>
            <person name="Morono Y."/>
            <person name="Uchiyama I."/>
            <person name="Ito T."/>
            <person name="Fujiyama A."/>
            <person name="Inagaki F."/>
            <person name="Takami H."/>
        </authorList>
    </citation>
    <scope>NUCLEOTIDE SEQUENCE</scope>
    <source>
        <strain evidence="2">Expedition CK06-06</strain>
    </source>
</reference>
<dbReference type="Gene3D" id="3.40.50.150">
    <property type="entry name" value="Vaccinia Virus protein VP39"/>
    <property type="match status" value="1"/>
</dbReference>
<accession>X1A1H3</accession>
<dbReference type="Pfam" id="PF13847">
    <property type="entry name" value="Methyltransf_31"/>
    <property type="match status" value="1"/>
</dbReference>
<dbReference type="SUPFAM" id="SSF53335">
    <property type="entry name" value="S-adenosyl-L-methionine-dependent methyltransferases"/>
    <property type="match status" value="1"/>
</dbReference>
<organism evidence="2">
    <name type="scientific">marine sediment metagenome</name>
    <dbReference type="NCBI Taxonomy" id="412755"/>
    <lineage>
        <taxon>unclassified sequences</taxon>
        <taxon>metagenomes</taxon>
        <taxon>ecological metagenomes</taxon>
    </lineage>
</organism>
<dbReference type="EMBL" id="BART01017252">
    <property type="protein sequence ID" value="GAG75915.1"/>
    <property type="molecule type" value="Genomic_DNA"/>
</dbReference>
<evidence type="ECO:0000259" key="1">
    <source>
        <dbReference type="Pfam" id="PF13847"/>
    </source>
</evidence>
<feature type="non-terminal residue" evidence="2">
    <location>
        <position position="1"/>
    </location>
</feature>
<name>X1A1H3_9ZZZZ</name>
<protein>
    <recommendedName>
        <fullName evidence="1">Methyltransferase domain-containing protein</fullName>
    </recommendedName>
</protein>
<gene>
    <name evidence="2" type="ORF">S01H4_32893</name>
</gene>
<dbReference type="CDD" id="cd02440">
    <property type="entry name" value="AdoMet_MTases"/>
    <property type="match status" value="1"/>
</dbReference>
<dbReference type="InterPro" id="IPR025714">
    <property type="entry name" value="Methyltranfer_dom"/>
</dbReference>
<feature type="domain" description="Methyltransferase" evidence="1">
    <location>
        <begin position="29"/>
        <end position="127"/>
    </location>
</feature>
<dbReference type="AlphaFoldDB" id="X1A1H3"/>
<proteinExistence type="predicted"/>
<comment type="caution">
    <text evidence="2">The sequence shown here is derived from an EMBL/GenBank/DDBJ whole genome shotgun (WGS) entry which is preliminary data.</text>
</comment>
<evidence type="ECO:0000313" key="2">
    <source>
        <dbReference type="EMBL" id="GAG75915.1"/>
    </source>
</evidence>